<dbReference type="InterPro" id="IPR052944">
    <property type="entry name" value="Sporulation_related"/>
</dbReference>
<evidence type="ECO:0000313" key="2">
    <source>
        <dbReference type="EMBL" id="PJZ72678.1"/>
    </source>
</evidence>
<keyword evidence="3" id="KW-1185">Reference proteome</keyword>
<dbReference type="EMBL" id="NPDY01000006">
    <property type="protein sequence ID" value="PJZ69914.1"/>
    <property type="molecule type" value="Genomic_DNA"/>
</dbReference>
<sequence length="340" mass="39408">MRFLLYFFRFLFIIAAIVSMESCKDILIEARKDITIENALKLKSYSGILSEKIGENLIRSEVKWQKPNQYFAKVTSKGNLSGTIVSQNGANLKIYYPSTKFGVEFLNLNLLNEEQTKNLYEEIYNWTVKKFEVELGDTENQLAGKKTVELLYRPKENHDFFFKWRTWVYDEYSFPIKTEIINPNGSDSYSYEFDSISFNDSIQSEKFKFEFPNRSVIATWNFSSKNYPLDSAQKVVNFKIRTPEYTKGLELVKVIKLDSQVPGIMMLYQKGPYILGISQMKDYGIPLFPIKKGIRLNGKKELDLHFLGTISAIHFLSNGVHYYLVSNLPYQELASVADSI</sequence>
<gene>
    <name evidence="1" type="ORF">CH360_08380</name>
    <name evidence="2" type="ORF">CH373_13305</name>
</gene>
<evidence type="ECO:0000313" key="3">
    <source>
        <dbReference type="Proteomes" id="UP000231962"/>
    </source>
</evidence>
<name>A0A2M9ZKV2_9LEPT</name>
<dbReference type="Proteomes" id="UP000231990">
    <property type="component" value="Unassembled WGS sequence"/>
</dbReference>
<dbReference type="AlphaFoldDB" id="A0A2M9ZKV2"/>
<dbReference type="RefSeq" id="WP_100713582.1">
    <property type="nucleotide sequence ID" value="NZ_NPDY01000006.1"/>
</dbReference>
<dbReference type="Proteomes" id="UP000231962">
    <property type="component" value="Unassembled WGS sequence"/>
</dbReference>
<reference evidence="3 4" key="1">
    <citation type="submission" date="2017-07" db="EMBL/GenBank/DDBJ databases">
        <title>Leptospira spp. isolated from tropical soils.</title>
        <authorList>
            <person name="Thibeaux R."/>
            <person name="Iraola G."/>
            <person name="Ferres I."/>
            <person name="Bierque E."/>
            <person name="Girault D."/>
            <person name="Soupe-Gilbert M.-E."/>
            <person name="Picardeau M."/>
            <person name="Goarant C."/>
        </authorList>
    </citation>
    <scope>NUCLEOTIDE SEQUENCE [LARGE SCALE GENOMIC DNA]</scope>
    <source>
        <strain evidence="2 4">FH1-B-B1</strain>
        <strain evidence="1 3">FH1-B-C1</strain>
    </source>
</reference>
<dbReference type="PANTHER" id="PTHR37507:SF2">
    <property type="entry name" value="SPORULATION PROTEIN YDCC"/>
    <property type="match status" value="1"/>
</dbReference>
<accession>A0A2M9ZKV2</accession>
<organism evidence="2 4">
    <name type="scientific">Leptospira perolatii</name>
    <dbReference type="NCBI Taxonomy" id="2023191"/>
    <lineage>
        <taxon>Bacteria</taxon>
        <taxon>Pseudomonadati</taxon>
        <taxon>Spirochaetota</taxon>
        <taxon>Spirochaetia</taxon>
        <taxon>Leptospirales</taxon>
        <taxon>Leptospiraceae</taxon>
        <taxon>Leptospira</taxon>
    </lineage>
</organism>
<dbReference type="EMBL" id="NPDZ01000008">
    <property type="protein sequence ID" value="PJZ72678.1"/>
    <property type="molecule type" value="Genomic_DNA"/>
</dbReference>
<comment type="caution">
    <text evidence="2">The sequence shown here is derived from an EMBL/GenBank/DDBJ whole genome shotgun (WGS) entry which is preliminary data.</text>
</comment>
<evidence type="ECO:0000313" key="4">
    <source>
        <dbReference type="Proteomes" id="UP000231990"/>
    </source>
</evidence>
<dbReference type="PANTHER" id="PTHR37507">
    <property type="entry name" value="SPORULATION PROTEIN YDCC"/>
    <property type="match status" value="1"/>
</dbReference>
<dbReference type="OrthoDB" id="5678957at2"/>
<evidence type="ECO:0000313" key="1">
    <source>
        <dbReference type="EMBL" id="PJZ69914.1"/>
    </source>
</evidence>
<protein>
    <submittedName>
        <fullName evidence="2">Uncharacterized protein</fullName>
    </submittedName>
</protein>
<proteinExistence type="predicted"/>
<dbReference type="Gene3D" id="2.50.20.10">
    <property type="entry name" value="Lipoprotein localisation LolA/LolB/LppX"/>
    <property type="match status" value="1"/>
</dbReference>